<dbReference type="AlphaFoldDB" id="A0A699RQU4"/>
<feature type="non-terminal residue" evidence="1">
    <location>
        <position position="1"/>
    </location>
</feature>
<accession>A0A699RQU4</accession>
<evidence type="ECO:0000313" key="1">
    <source>
        <dbReference type="EMBL" id="GFC88940.1"/>
    </source>
</evidence>
<gene>
    <name evidence="1" type="ORF">Tci_860910</name>
</gene>
<protein>
    <submittedName>
        <fullName evidence="1">Uncharacterized protein</fullName>
    </submittedName>
</protein>
<comment type="caution">
    <text evidence="1">The sequence shown here is derived from an EMBL/GenBank/DDBJ whole genome shotgun (WGS) entry which is preliminary data.</text>
</comment>
<proteinExistence type="predicted"/>
<name>A0A699RQU4_TANCI</name>
<reference evidence="1" key="1">
    <citation type="journal article" date="2019" name="Sci. Rep.">
        <title>Draft genome of Tanacetum cinerariifolium, the natural source of mosquito coil.</title>
        <authorList>
            <person name="Yamashiro T."/>
            <person name="Shiraishi A."/>
            <person name="Satake H."/>
            <person name="Nakayama K."/>
        </authorList>
    </citation>
    <scope>NUCLEOTIDE SEQUENCE</scope>
</reference>
<organism evidence="1">
    <name type="scientific">Tanacetum cinerariifolium</name>
    <name type="common">Dalmatian daisy</name>
    <name type="synonym">Chrysanthemum cinerariifolium</name>
    <dbReference type="NCBI Taxonomy" id="118510"/>
    <lineage>
        <taxon>Eukaryota</taxon>
        <taxon>Viridiplantae</taxon>
        <taxon>Streptophyta</taxon>
        <taxon>Embryophyta</taxon>
        <taxon>Tracheophyta</taxon>
        <taxon>Spermatophyta</taxon>
        <taxon>Magnoliopsida</taxon>
        <taxon>eudicotyledons</taxon>
        <taxon>Gunneridae</taxon>
        <taxon>Pentapetalae</taxon>
        <taxon>asterids</taxon>
        <taxon>campanulids</taxon>
        <taxon>Asterales</taxon>
        <taxon>Asteraceae</taxon>
        <taxon>Asteroideae</taxon>
        <taxon>Anthemideae</taxon>
        <taxon>Anthemidinae</taxon>
        <taxon>Tanacetum</taxon>
    </lineage>
</organism>
<sequence>NNATACQPVKWLSEAVPTYEHLRTSSNPRSHATVYEGQIVTETVQRKAPGNVSNAGHVARECKEPKRAKDTQYYKDKMMLLDTKDRGVILDVEAEAFLVDV</sequence>
<dbReference type="EMBL" id="BKCJ011118188">
    <property type="protein sequence ID" value="GFC88940.1"/>
    <property type="molecule type" value="Genomic_DNA"/>
</dbReference>